<feature type="transmembrane region" description="Helical" evidence="1">
    <location>
        <begin position="427"/>
        <end position="449"/>
    </location>
</feature>
<feature type="transmembrane region" description="Helical" evidence="1">
    <location>
        <begin position="117"/>
        <end position="146"/>
    </location>
</feature>
<feature type="transmembrane region" description="Helical" evidence="1">
    <location>
        <begin position="48"/>
        <end position="67"/>
    </location>
</feature>
<feature type="transmembrane region" description="Helical" evidence="1">
    <location>
        <begin position="73"/>
        <end position="97"/>
    </location>
</feature>
<evidence type="ECO:0000256" key="1">
    <source>
        <dbReference type="SAM" id="Phobius"/>
    </source>
</evidence>
<evidence type="ECO:0000313" key="6">
    <source>
        <dbReference type="Proteomes" id="UP000250200"/>
    </source>
</evidence>
<feature type="transmembrane region" description="Helical" evidence="1">
    <location>
        <begin position="352"/>
        <end position="377"/>
    </location>
</feature>
<name>A0A7Z7K9C6_STRAG</name>
<gene>
    <name evidence="3" type="ORF">NCTC8181_00725</name>
    <name evidence="4" type="ORF">NCTC8185_00608</name>
    <name evidence="2" type="ORF">WA04_11105</name>
</gene>
<feature type="transmembrane region" description="Helical" evidence="1">
    <location>
        <begin position="504"/>
        <end position="526"/>
    </location>
</feature>
<dbReference type="EMBL" id="LBKL01000100">
    <property type="protein sequence ID" value="KLL35242.1"/>
    <property type="molecule type" value="Genomic_DNA"/>
</dbReference>
<dbReference type="Proteomes" id="UP000254076">
    <property type="component" value="Unassembled WGS sequence"/>
</dbReference>
<dbReference type="RefSeq" id="WP_001104583.1">
    <property type="nucleotide sequence ID" value="NZ_JAIWPA010000008.1"/>
</dbReference>
<dbReference type="EMBL" id="UHEQ01000004">
    <property type="protein sequence ID" value="SUN13425.1"/>
    <property type="molecule type" value="Genomic_DNA"/>
</dbReference>
<dbReference type="Proteomes" id="UP000035346">
    <property type="component" value="Unassembled WGS sequence"/>
</dbReference>
<organism evidence="3 6">
    <name type="scientific">Streptococcus agalactiae</name>
    <dbReference type="NCBI Taxonomy" id="1311"/>
    <lineage>
        <taxon>Bacteria</taxon>
        <taxon>Bacillati</taxon>
        <taxon>Bacillota</taxon>
        <taxon>Bacilli</taxon>
        <taxon>Lactobacillales</taxon>
        <taxon>Streptococcaceae</taxon>
        <taxon>Streptococcus</taxon>
    </lineage>
</organism>
<feature type="transmembrane region" description="Helical" evidence="1">
    <location>
        <begin position="400"/>
        <end position="421"/>
    </location>
</feature>
<feature type="transmembrane region" description="Helical" evidence="1">
    <location>
        <begin position="474"/>
        <end position="498"/>
    </location>
</feature>
<proteinExistence type="predicted"/>
<keyword evidence="1" id="KW-0812">Transmembrane</keyword>
<comment type="caution">
    <text evidence="3">The sequence shown here is derived from an EMBL/GenBank/DDBJ whole genome shotgun (WGS) entry which is preliminary data.</text>
</comment>
<evidence type="ECO:0000313" key="7">
    <source>
        <dbReference type="Proteomes" id="UP000254076"/>
    </source>
</evidence>
<dbReference type="AlphaFoldDB" id="A0A7Z7K9C6"/>
<reference evidence="6 7" key="2">
    <citation type="submission" date="2018-06" db="EMBL/GenBank/DDBJ databases">
        <authorList>
            <consortium name="Pathogen Informatics"/>
            <person name="Doyle S."/>
        </authorList>
    </citation>
    <scope>NUCLEOTIDE SEQUENCE [LARGE SCALE GENOMIC DNA]</scope>
    <source>
        <strain evidence="3 6">NCTC8181</strain>
        <strain evidence="4 7">NCTC8185</strain>
    </source>
</reference>
<feature type="transmembrane region" description="Helical" evidence="1">
    <location>
        <begin position="250"/>
        <end position="268"/>
    </location>
</feature>
<protein>
    <submittedName>
        <fullName evidence="2 3">ABC transporter permease</fullName>
    </submittedName>
</protein>
<sequence length="534" mass="61706">MNWSRIWELVKINILYSNPQTLSALRKKQEKHPKKEFSAYKFMFRNQLFQILLFSIIYVFLFVSLDFKEYPGYFTFYIGIFTLVSIIYSFIAMYSVFYESDDVKQYAYLPIKSEELYVAKIFATFGMSVTFLMPILTLMIVAYWRIIGGPLAVLLAIINFAILFLSVTVISLYINSLIGRAIIRSANRKLISTILISLATFGAIVPLLFVNMTSQKMVQGKLQDIAPIPYVRGYYDIVTAPFSMESLLNYYLPLLIILFLIGAIYKWVMPRYYQELLYGQVKQRKVHRQIDFSKRESINKTLVKHHLSSLQNATLLTNTFLMPLLYLAMFIVPILNNGKEIGRFFNENYFGIAFLAGILIGSLCVMPASIVGVGISLEKSNFYFIKSLPISFSYFLKHKFVTLITLQLAVPTFIYFLVGFFLLKLSILVLLSFILGLVFMGLIEGQFIYRRDYKHLFLNWQEVTQLFNRGLGQWLLVGSLFGMMIIGSFLIGISIFWSMVWNTVAVNIIILIIGLLILSICQYLLLKNFWKKLV</sequence>
<feature type="transmembrane region" description="Helical" evidence="1">
    <location>
        <begin position="190"/>
        <end position="209"/>
    </location>
</feature>
<dbReference type="Proteomes" id="UP000250200">
    <property type="component" value="Unassembled WGS sequence"/>
</dbReference>
<keyword evidence="1" id="KW-0472">Membrane</keyword>
<feature type="transmembrane region" description="Helical" evidence="1">
    <location>
        <begin position="152"/>
        <end position="178"/>
    </location>
</feature>
<accession>A0A7Z7K9C6</accession>
<evidence type="ECO:0000313" key="4">
    <source>
        <dbReference type="EMBL" id="SUN13425.1"/>
    </source>
</evidence>
<keyword evidence="1" id="KW-1133">Transmembrane helix</keyword>
<reference evidence="2 5" key="1">
    <citation type="journal article" date="2015" name="PLoS ONE">
        <title>Genomic analysis reveals the molecular basis for capsule loss in the group B streptococcus population.</title>
        <authorList>
            <consortium name="DEVANI Consortium"/>
            <person name="Rosini R."/>
            <person name="Campisi E."/>
            <person name="De Chiara M."/>
            <person name="Tettelin H."/>
            <person name="Rinaudo D."/>
            <person name="Toniolo C."/>
            <person name="Metruccio M."/>
            <person name="Guidotti S."/>
            <person name="Sorensen U.B."/>
            <person name="Kilian M."/>
            <person name="Ramirez M."/>
            <person name="Janulczyk R."/>
            <person name="Donati C."/>
            <person name="Grandi G."/>
            <person name="Margarit I."/>
        </authorList>
    </citation>
    <scope>NUCLEOTIDE SEQUENCE [LARGE SCALE GENOMIC DNA]</scope>
    <source>
        <strain evidence="2 5">DK-B-USS-215</strain>
    </source>
</reference>
<dbReference type="EMBL" id="UAVB01000001">
    <property type="protein sequence ID" value="SQA17766.1"/>
    <property type="molecule type" value="Genomic_DNA"/>
</dbReference>
<evidence type="ECO:0000313" key="5">
    <source>
        <dbReference type="Proteomes" id="UP000035346"/>
    </source>
</evidence>
<feature type="transmembrane region" description="Helical" evidence="1">
    <location>
        <begin position="313"/>
        <end position="332"/>
    </location>
</feature>
<evidence type="ECO:0000313" key="3">
    <source>
        <dbReference type="EMBL" id="SQA17766.1"/>
    </source>
</evidence>
<evidence type="ECO:0000313" key="2">
    <source>
        <dbReference type="EMBL" id="KLL35242.1"/>
    </source>
</evidence>